<accession>Q7NKM2</accession>
<dbReference type="SUPFAM" id="SSF52402">
    <property type="entry name" value="Adenine nucleotide alpha hydrolases-like"/>
    <property type="match status" value="1"/>
</dbReference>
<dbReference type="FunCoup" id="Q7NKM2">
    <property type="interactions" value="1"/>
</dbReference>
<evidence type="ECO:0000313" key="3">
    <source>
        <dbReference type="EMBL" id="BAC89396.1"/>
    </source>
</evidence>
<dbReference type="KEGG" id="gvi:gll1455"/>
<dbReference type="PANTHER" id="PTHR46268">
    <property type="entry name" value="STRESS RESPONSE PROTEIN NHAX"/>
    <property type="match status" value="1"/>
</dbReference>
<evidence type="ECO:0000313" key="4">
    <source>
        <dbReference type="Proteomes" id="UP000000557"/>
    </source>
</evidence>
<feature type="domain" description="UspA" evidence="2">
    <location>
        <begin position="7"/>
        <end position="142"/>
    </location>
</feature>
<protein>
    <submittedName>
        <fullName evidence="3">Gll1455 protein</fullName>
    </submittedName>
</protein>
<dbReference type="eggNOG" id="COG0589">
    <property type="taxonomic scope" value="Bacteria"/>
</dbReference>
<dbReference type="InterPro" id="IPR006016">
    <property type="entry name" value="UspA"/>
</dbReference>
<evidence type="ECO:0000259" key="2">
    <source>
        <dbReference type="Pfam" id="PF00582"/>
    </source>
</evidence>
<dbReference type="STRING" id="251221.gene:10758939"/>
<organism evidence="3 4">
    <name type="scientific">Gloeobacter violaceus (strain ATCC 29082 / PCC 7421)</name>
    <dbReference type="NCBI Taxonomy" id="251221"/>
    <lineage>
        <taxon>Bacteria</taxon>
        <taxon>Bacillati</taxon>
        <taxon>Cyanobacteriota</taxon>
        <taxon>Cyanophyceae</taxon>
        <taxon>Gloeobacterales</taxon>
        <taxon>Gloeobacteraceae</taxon>
        <taxon>Gloeobacter</taxon>
    </lineage>
</organism>
<dbReference type="PhylomeDB" id="Q7NKM2"/>
<dbReference type="Proteomes" id="UP000000557">
    <property type="component" value="Chromosome"/>
</dbReference>
<dbReference type="Pfam" id="PF00582">
    <property type="entry name" value="Usp"/>
    <property type="match status" value="1"/>
</dbReference>
<dbReference type="Gene3D" id="3.40.50.620">
    <property type="entry name" value="HUPs"/>
    <property type="match status" value="1"/>
</dbReference>
<reference evidence="3 4" key="2">
    <citation type="journal article" date="2003" name="DNA Res.">
        <title>Complete genome structure of Gloeobacter violaceus PCC 7421, a cyanobacterium that lacks thylakoids (supplement).</title>
        <authorList>
            <person name="Nakamura Y."/>
            <person name="Kaneko T."/>
            <person name="Sato S."/>
            <person name="Mimuro M."/>
            <person name="Miyashita H."/>
            <person name="Tsuchiya T."/>
            <person name="Sasamoto S."/>
            <person name="Watanabe A."/>
            <person name="Kawashima K."/>
            <person name="Kishida Y."/>
            <person name="Kiyokawa C."/>
            <person name="Kohara M."/>
            <person name="Matsumoto M."/>
            <person name="Matsuno A."/>
            <person name="Nakazaki N."/>
            <person name="Shimpo S."/>
            <person name="Takeuchi C."/>
            <person name="Yamada M."/>
            <person name="Tabata S."/>
        </authorList>
    </citation>
    <scope>NUCLEOTIDE SEQUENCE [LARGE SCALE GENOMIC DNA]</scope>
    <source>
        <strain evidence="4">ATCC 29082 / PCC 7421</strain>
    </source>
</reference>
<dbReference type="CDD" id="cd00293">
    <property type="entry name" value="USP-like"/>
    <property type="match status" value="1"/>
</dbReference>
<dbReference type="HOGENOM" id="CLU_049301_16_1_3"/>
<keyword evidence="4" id="KW-1185">Reference proteome</keyword>
<reference evidence="3 4" key="1">
    <citation type="journal article" date="2003" name="DNA Res.">
        <title>Complete genome structure of Gloeobacter violaceus PCC 7421, a cyanobacterium that lacks thylakoids.</title>
        <authorList>
            <person name="Nakamura Y."/>
            <person name="Kaneko T."/>
            <person name="Sato S."/>
            <person name="Mimuro M."/>
            <person name="Miyashita H."/>
            <person name="Tsuchiya T."/>
            <person name="Sasamoto S."/>
            <person name="Watanabe A."/>
            <person name="Kawashima K."/>
            <person name="Kishida Y."/>
            <person name="Kiyokawa C."/>
            <person name="Kohara M."/>
            <person name="Matsumoto M."/>
            <person name="Matsuno A."/>
            <person name="Nakazaki N."/>
            <person name="Shimpo S."/>
            <person name="Takeuchi C."/>
            <person name="Yamada M."/>
            <person name="Tabata S."/>
        </authorList>
    </citation>
    <scope>NUCLEOTIDE SEQUENCE [LARGE SCALE GENOMIC DNA]</scope>
    <source>
        <strain evidence="4">ATCC 29082 / PCC 7421</strain>
    </source>
</reference>
<evidence type="ECO:0000256" key="1">
    <source>
        <dbReference type="ARBA" id="ARBA00008791"/>
    </source>
</evidence>
<proteinExistence type="inferred from homology"/>
<dbReference type="EnsemblBacteria" id="BAC89396">
    <property type="protein sequence ID" value="BAC89396"/>
    <property type="gene ID" value="BAC89396"/>
</dbReference>
<dbReference type="AlphaFoldDB" id="Q7NKM2"/>
<dbReference type="InterPro" id="IPR006015">
    <property type="entry name" value="Universal_stress_UspA"/>
</dbReference>
<dbReference type="PATRIC" id="fig|251221.4.peg.1487"/>
<gene>
    <name evidence="3" type="ordered locus">gll1455</name>
</gene>
<comment type="similarity">
    <text evidence="1">Belongs to the universal stress protein A family.</text>
</comment>
<dbReference type="InterPro" id="IPR014729">
    <property type="entry name" value="Rossmann-like_a/b/a_fold"/>
</dbReference>
<name>Q7NKM2_GLOVI</name>
<dbReference type="PRINTS" id="PR01438">
    <property type="entry name" value="UNVRSLSTRESS"/>
</dbReference>
<dbReference type="OrthoDB" id="9777884at2"/>
<dbReference type="PANTHER" id="PTHR46268:SF6">
    <property type="entry name" value="UNIVERSAL STRESS PROTEIN UP12"/>
    <property type="match status" value="1"/>
</dbReference>
<sequence>MERRMAMFELILLPLDSSPESERALQVALSLARQYSSKLLLLSVVDLPEEMPEREAHLAEVRAKAQALAQTVRDRLQGEGYPTDARIDAGKAAFVICDVADEVGAGLIVMGSRGLGLIEEGKHHSTSSRVINLSPCPVLVVP</sequence>
<dbReference type="InParanoid" id="Q7NKM2"/>
<dbReference type="EMBL" id="BA000045">
    <property type="protein sequence ID" value="BAC89396.1"/>
    <property type="molecule type" value="Genomic_DNA"/>
</dbReference>